<dbReference type="Gene3D" id="6.20.200.20">
    <property type="match status" value="1"/>
</dbReference>
<keyword evidence="2" id="KW-1185">Reference proteome</keyword>
<evidence type="ECO:0000313" key="2">
    <source>
        <dbReference type="Proteomes" id="UP000028990"/>
    </source>
</evidence>
<dbReference type="EMBL" id="KN122766">
    <property type="protein sequence ID" value="KFO28480.1"/>
    <property type="molecule type" value="Genomic_DNA"/>
</dbReference>
<gene>
    <name evidence="1" type="ORF">H920_10120</name>
</gene>
<protein>
    <submittedName>
        <fullName evidence="1">BMP-binding endothelial regulator protein</fullName>
    </submittedName>
</protein>
<dbReference type="AlphaFoldDB" id="A0A091DDX8"/>
<sequence length="152" mass="17257">MRLSRPVTVLDDELEQRLSSSEELKDISQPLRLLPYKWCRPHRGGWSSSQLLTHHEYQVPTDYGDSCSVAKCENEGEELQIPFITDNPCIMCVCLNKEVTCQREKCPVLPRDCALAVKQRGTCCERCKGSTFALPSSAKGILKSKCYRFGFH</sequence>
<reference evidence="1 2" key="1">
    <citation type="submission" date="2013-11" db="EMBL/GenBank/DDBJ databases">
        <title>The Damaraland mole rat (Fukomys damarensis) genome and evolution of African mole rats.</title>
        <authorList>
            <person name="Gladyshev V.N."/>
            <person name="Fang X."/>
        </authorList>
    </citation>
    <scope>NUCLEOTIDE SEQUENCE [LARGE SCALE GENOMIC DNA]</scope>
    <source>
        <tissue evidence="1">Liver</tissue>
    </source>
</reference>
<name>A0A091DDX8_FUKDA</name>
<dbReference type="Proteomes" id="UP000028990">
    <property type="component" value="Unassembled WGS sequence"/>
</dbReference>
<proteinExistence type="predicted"/>
<accession>A0A091DDX8</accession>
<organism evidence="1 2">
    <name type="scientific">Fukomys damarensis</name>
    <name type="common">Damaraland mole rat</name>
    <name type="synonym">Cryptomys damarensis</name>
    <dbReference type="NCBI Taxonomy" id="885580"/>
    <lineage>
        <taxon>Eukaryota</taxon>
        <taxon>Metazoa</taxon>
        <taxon>Chordata</taxon>
        <taxon>Craniata</taxon>
        <taxon>Vertebrata</taxon>
        <taxon>Euteleostomi</taxon>
        <taxon>Mammalia</taxon>
        <taxon>Eutheria</taxon>
        <taxon>Euarchontoglires</taxon>
        <taxon>Glires</taxon>
        <taxon>Rodentia</taxon>
        <taxon>Hystricomorpha</taxon>
        <taxon>Bathyergidae</taxon>
        <taxon>Fukomys</taxon>
    </lineage>
</organism>
<dbReference type="SUPFAM" id="SSF57603">
    <property type="entry name" value="FnI-like domain"/>
    <property type="match status" value="1"/>
</dbReference>
<evidence type="ECO:0000313" key="1">
    <source>
        <dbReference type="EMBL" id="KFO28480.1"/>
    </source>
</evidence>